<dbReference type="InterPro" id="IPR003115">
    <property type="entry name" value="ParB_N"/>
</dbReference>
<accession>A0A4R6WLE9</accession>
<keyword evidence="3" id="KW-1185">Reference proteome</keyword>
<gene>
    <name evidence="2" type="ORF">CLV99_1005</name>
</gene>
<evidence type="ECO:0000259" key="1">
    <source>
        <dbReference type="SMART" id="SM00470"/>
    </source>
</evidence>
<feature type="domain" description="ParB-like N-terminal" evidence="1">
    <location>
        <begin position="12"/>
        <end position="105"/>
    </location>
</feature>
<proteinExistence type="predicted"/>
<evidence type="ECO:0000313" key="3">
    <source>
        <dbReference type="Proteomes" id="UP000295292"/>
    </source>
</evidence>
<protein>
    <submittedName>
        <fullName evidence="2">ParB-like nuclease family protein</fullName>
    </submittedName>
</protein>
<sequence>MIERKNIKTIDLWPNTGQINGLPSNPRFIKDDKFEKLKQSILDDPEFMEIREIVVFPYGDNYVIIGGNMRYRACVELEIKEVPCKILPADTPVEKLRAFLMKDNIAFGSTDWNMIANEWDEQELIDWGMDIPVSFVEEEETEEEQPLPTSTCRITIELSNDDNKELIKAHINEILREFPEASIK</sequence>
<dbReference type="Gene3D" id="3.90.1530.10">
    <property type="entry name" value="Conserved hypothetical protein from pyrococcus furiosus pfu- 392566-001, ParB domain"/>
    <property type="match status" value="1"/>
</dbReference>
<organism evidence="2 3">
    <name type="scientific">Sphingobacterium yanglingense</name>
    <dbReference type="NCBI Taxonomy" id="1437280"/>
    <lineage>
        <taxon>Bacteria</taxon>
        <taxon>Pseudomonadati</taxon>
        <taxon>Bacteroidota</taxon>
        <taxon>Sphingobacteriia</taxon>
        <taxon>Sphingobacteriales</taxon>
        <taxon>Sphingobacteriaceae</taxon>
        <taxon>Sphingobacterium</taxon>
    </lineage>
</organism>
<dbReference type="SUPFAM" id="SSF110849">
    <property type="entry name" value="ParB/Sulfiredoxin"/>
    <property type="match status" value="1"/>
</dbReference>
<dbReference type="EMBL" id="SNYV01000011">
    <property type="protein sequence ID" value="TDQ79562.1"/>
    <property type="molecule type" value="Genomic_DNA"/>
</dbReference>
<name>A0A4R6WLE9_9SPHI</name>
<dbReference type="InterPro" id="IPR036086">
    <property type="entry name" value="ParB/Sulfiredoxin_sf"/>
</dbReference>
<dbReference type="AlphaFoldDB" id="A0A4R6WLE9"/>
<dbReference type="Proteomes" id="UP000295292">
    <property type="component" value="Unassembled WGS sequence"/>
</dbReference>
<comment type="caution">
    <text evidence="2">The sequence shown here is derived from an EMBL/GenBank/DDBJ whole genome shotgun (WGS) entry which is preliminary data.</text>
</comment>
<dbReference type="OrthoDB" id="1273118at2"/>
<dbReference type="Pfam" id="PF02195">
    <property type="entry name" value="ParB_N"/>
    <property type="match status" value="1"/>
</dbReference>
<dbReference type="RefSeq" id="WP_133583343.1">
    <property type="nucleotide sequence ID" value="NZ_SNYV01000011.1"/>
</dbReference>
<evidence type="ECO:0000313" key="2">
    <source>
        <dbReference type="EMBL" id="TDQ79562.1"/>
    </source>
</evidence>
<dbReference type="SMART" id="SM00470">
    <property type="entry name" value="ParB"/>
    <property type="match status" value="1"/>
</dbReference>
<reference evidence="2 3" key="1">
    <citation type="submission" date="2019-03" db="EMBL/GenBank/DDBJ databases">
        <title>Genomic Encyclopedia of Archaeal and Bacterial Type Strains, Phase II (KMG-II): from individual species to whole genera.</title>
        <authorList>
            <person name="Goeker M."/>
        </authorList>
    </citation>
    <scope>NUCLEOTIDE SEQUENCE [LARGE SCALE GENOMIC DNA]</scope>
    <source>
        <strain evidence="2 3">DSM 28353</strain>
    </source>
</reference>